<dbReference type="OrthoDB" id="8004574at2"/>
<dbReference type="PANTHER" id="PTHR36565:SF1">
    <property type="entry name" value="UPF0332 PROTEIN TM_1000"/>
    <property type="match status" value="1"/>
</dbReference>
<dbReference type="Gene3D" id="1.20.120.330">
    <property type="entry name" value="Nucleotidyltransferases domain 2"/>
    <property type="match status" value="1"/>
</dbReference>
<reference evidence="3 4" key="1">
    <citation type="submission" date="2018-11" db="EMBL/GenBank/DDBJ databases">
        <title>Genome sequencing of Lautropia sp. KCOM 2505 (= ChDC F240).</title>
        <authorList>
            <person name="Kook J.-K."/>
            <person name="Park S.-N."/>
            <person name="Lim Y.K."/>
        </authorList>
    </citation>
    <scope>NUCLEOTIDE SEQUENCE [LARGE SCALE GENOMIC DNA]</scope>
    <source>
        <strain evidence="3 4">KCOM 2505</strain>
    </source>
</reference>
<evidence type="ECO:0000313" key="3">
    <source>
        <dbReference type="EMBL" id="RRN43445.1"/>
    </source>
</evidence>
<evidence type="ECO:0000313" key="4">
    <source>
        <dbReference type="Proteomes" id="UP000270261"/>
    </source>
</evidence>
<evidence type="ECO:0000256" key="1">
    <source>
        <dbReference type="ARBA" id="ARBA00038248"/>
    </source>
</evidence>
<keyword evidence="4" id="KW-1185">Reference proteome</keyword>
<dbReference type="InterPro" id="IPR052226">
    <property type="entry name" value="UPF0332_toxin"/>
</dbReference>
<comment type="similarity">
    <text evidence="1">Belongs to the UPF0332 family.</text>
</comment>
<feature type="domain" description="HEPN" evidence="2">
    <location>
        <begin position="4"/>
        <end position="117"/>
    </location>
</feature>
<gene>
    <name evidence="3" type="ORF">EHV23_08250</name>
</gene>
<dbReference type="PANTHER" id="PTHR36565">
    <property type="entry name" value="UPF0332 PROTEIN TM_1000"/>
    <property type="match status" value="1"/>
</dbReference>
<evidence type="ECO:0000259" key="2">
    <source>
        <dbReference type="Pfam" id="PF05168"/>
    </source>
</evidence>
<name>A0A3R8LLE1_9BURK</name>
<accession>A0A3R8LLE1</accession>
<dbReference type="EMBL" id="RRUE01000002">
    <property type="protein sequence ID" value="RRN43445.1"/>
    <property type="molecule type" value="Genomic_DNA"/>
</dbReference>
<dbReference type="AlphaFoldDB" id="A0A3R8LLE1"/>
<proteinExistence type="inferred from homology"/>
<dbReference type="Proteomes" id="UP000270261">
    <property type="component" value="Unassembled WGS sequence"/>
</dbReference>
<dbReference type="InterPro" id="IPR007842">
    <property type="entry name" value="HEPN_dom"/>
</dbReference>
<dbReference type="Pfam" id="PF05168">
    <property type="entry name" value="HEPN"/>
    <property type="match status" value="1"/>
</dbReference>
<comment type="caution">
    <text evidence="3">The sequence shown here is derived from an EMBL/GenBank/DDBJ whole genome shotgun (WGS) entry which is preliminary data.</text>
</comment>
<protein>
    <submittedName>
        <fullName evidence="3">HEPN domain-containing protein</fullName>
    </submittedName>
</protein>
<sequence length="123" mass="13172">MTPEALMMKAAQAIRSARLLLEAGDADGASNRAYYAMFDAARAALLTVGLDVGKTHKGVLNAFSNSFVRNGPLPKDTGRMLKQAETSRLIADYNGDPVEKEEARQLVEQADAFISTVSAKLLG</sequence>
<organism evidence="3 4">
    <name type="scientific">Lautropia dentalis</name>
    <dbReference type="NCBI Taxonomy" id="2490857"/>
    <lineage>
        <taxon>Bacteria</taxon>
        <taxon>Pseudomonadati</taxon>
        <taxon>Pseudomonadota</taxon>
        <taxon>Betaproteobacteria</taxon>
        <taxon>Burkholderiales</taxon>
        <taxon>Burkholderiaceae</taxon>
        <taxon>Lautropia</taxon>
    </lineage>
</organism>